<feature type="transmembrane region" description="Helical" evidence="6">
    <location>
        <begin position="63"/>
        <end position="85"/>
    </location>
</feature>
<feature type="transmembrane region" description="Helical" evidence="6">
    <location>
        <begin position="276"/>
        <end position="298"/>
    </location>
</feature>
<dbReference type="KEGG" id="boz:DBV39_03055"/>
<feature type="transmembrane region" description="Helical" evidence="6">
    <location>
        <begin position="247"/>
        <end position="269"/>
    </location>
</feature>
<feature type="transmembrane region" description="Helical" evidence="6">
    <location>
        <begin position="7"/>
        <end position="27"/>
    </location>
</feature>
<feature type="transmembrane region" description="Helical" evidence="6">
    <location>
        <begin position="318"/>
        <end position="340"/>
    </location>
</feature>
<dbReference type="InterPro" id="IPR002549">
    <property type="entry name" value="AI-2E-like"/>
</dbReference>
<feature type="transmembrane region" description="Helical" evidence="6">
    <location>
        <begin position="158"/>
        <end position="176"/>
    </location>
</feature>
<dbReference type="GO" id="GO:0016020">
    <property type="term" value="C:membrane"/>
    <property type="evidence" value="ECO:0007669"/>
    <property type="project" value="UniProtKB-SubCell"/>
</dbReference>
<name>A0A2R4XP72_9BURK</name>
<keyword evidence="5 6" id="KW-0472">Membrane</keyword>
<dbReference type="OrthoDB" id="106838at2"/>
<keyword evidence="8" id="KW-1185">Reference proteome</keyword>
<keyword evidence="4 6" id="KW-1133">Transmembrane helix</keyword>
<proteinExistence type="inferred from homology"/>
<dbReference type="EMBL" id="CP028901">
    <property type="protein sequence ID" value="AWB35600.1"/>
    <property type="molecule type" value="Genomic_DNA"/>
</dbReference>
<keyword evidence="3 6" id="KW-0812">Transmembrane</keyword>
<accession>A0A2R4XP72</accession>
<dbReference type="Proteomes" id="UP000244571">
    <property type="component" value="Chromosome"/>
</dbReference>
<evidence type="ECO:0000256" key="3">
    <source>
        <dbReference type="ARBA" id="ARBA00022692"/>
    </source>
</evidence>
<evidence type="ECO:0000256" key="1">
    <source>
        <dbReference type="ARBA" id="ARBA00004141"/>
    </source>
</evidence>
<protein>
    <submittedName>
        <fullName evidence="7">AI-2E family transporter</fullName>
    </submittedName>
</protein>
<comment type="subcellular location">
    <subcellularLocation>
        <location evidence="1">Membrane</location>
        <topology evidence="1">Multi-pass membrane protein</topology>
    </subcellularLocation>
</comment>
<evidence type="ECO:0000256" key="2">
    <source>
        <dbReference type="ARBA" id="ARBA00009773"/>
    </source>
</evidence>
<comment type="similarity">
    <text evidence="2">Belongs to the autoinducer-2 exporter (AI-2E) (TC 2.A.86) family.</text>
</comment>
<gene>
    <name evidence="7" type="ORF">DBV39_03055</name>
</gene>
<organism evidence="7 8">
    <name type="scientific">Orrella marina</name>
    <dbReference type="NCBI Taxonomy" id="2163011"/>
    <lineage>
        <taxon>Bacteria</taxon>
        <taxon>Pseudomonadati</taxon>
        <taxon>Pseudomonadota</taxon>
        <taxon>Betaproteobacteria</taxon>
        <taxon>Burkholderiales</taxon>
        <taxon>Alcaligenaceae</taxon>
        <taxon>Orrella</taxon>
    </lineage>
</organism>
<dbReference type="AlphaFoldDB" id="A0A2R4XP72"/>
<evidence type="ECO:0000313" key="7">
    <source>
        <dbReference type="EMBL" id="AWB35600.1"/>
    </source>
</evidence>
<evidence type="ECO:0000256" key="5">
    <source>
        <dbReference type="ARBA" id="ARBA00023136"/>
    </source>
</evidence>
<dbReference type="PANTHER" id="PTHR21716:SF4">
    <property type="entry name" value="TRANSMEMBRANE PROTEIN 245"/>
    <property type="match status" value="1"/>
</dbReference>
<evidence type="ECO:0000256" key="6">
    <source>
        <dbReference type="SAM" id="Phobius"/>
    </source>
</evidence>
<feature type="transmembrane region" description="Helical" evidence="6">
    <location>
        <begin position="216"/>
        <end position="241"/>
    </location>
</feature>
<dbReference type="PANTHER" id="PTHR21716">
    <property type="entry name" value="TRANSMEMBRANE PROTEIN"/>
    <property type="match status" value="1"/>
</dbReference>
<sequence>MSSTILQIRTFLILLVAVSAAFVWLLIPFAGAIFWAIVLAILFIPMQRWLIGVMPNWPNAATLLTMLAAVVIVLMPVSFVAQSVITELIHLYQQVQDGDFRAGDAYEQLVNAVPPSMMPWFERLGLDDVETIKSYISRFASQAVRLVGNQAINVGQNTFMFVLELCIMLYLQFFLLRDGMKLSGLVTNALPLAMEHKARFMSKFATVVRATIKGNVVVAICQGALGGLIFWALGIASATLWGTVMAVLSLLPAVGAGLVWGPVAVYFLATGDIAKGAILGAYGVLVIGLVDNVLRPVLVGKDTRLPDYMVLLSTLGGLTMFGISGFIAGPLIAVLFLVAWDLFRVMNQEISETVEDR</sequence>
<evidence type="ECO:0000256" key="4">
    <source>
        <dbReference type="ARBA" id="ARBA00022989"/>
    </source>
</evidence>
<evidence type="ECO:0000313" key="8">
    <source>
        <dbReference type="Proteomes" id="UP000244571"/>
    </source>
</evidence>
<dbReference type="Pfam" id="PF01594">
    <property type="entry name" value="AI-2E_transport"/>
    <property type="match status" value="1"/>
</dbReference>
<reference evidence="7 8" key="1">
    <citation type="submission" date="2018-04" db="EMBL/GenBank/DDBJ databases">
        <title>Bordetella sp. HZ20 isolated from seawater.</title>
        <authorList>
            <person name="Sun C."/>
        </authorList>
    </citation>
    <scope>NUCLEOTIDE SEQUENCE [LARGE SCALE GENOMIC DNA]</scope>
    <source>
        <strain evidence="7 8">HZ20</strain>
    </source>
</reference>
<feature type="transmembrane region" description="Helical" evidence="6">
    <location>
        <begin position="33"/>
        <end position="51"/>
    </location>
</feature>